<dbReference type="EMBL" id="BMIR01000002">
    <property type="protein sequence ID" value="GGE31863.1"/>
    <property type="molecule type" value="Genomic_DNA"/>
</dbReference>
<evidence type="ECO:0000313" key="15">
    <source>
        <dbReference type="EMBL" id="GGE31863.1"/>
    </source>
</evidence>
<feature type="transmembrane region" description="Helical" evidence="12">
    <location>
        <begin position="7"/>
        <end position="31"/>
    </location>
</feature>
<evidence type="ECO:0000259" key="13">
    <source>
        <dbReference type="PROSITE" id="PS50109"/>
    </source>
</evidence>
<keyword evidence="10" id="KW-0902">Two-component regulatory system</keyword>
<dbReference type="GO" id="GO:0000155">
    <property type="term" value="F:phosphorelay sensor kinase activity"/>
    <property type="evidence" value="ECO:0007669"/>
    <property type="project" value="InterPro"/>
</dbReference>
<evidence type="ECO:0000256" key="10">
    <source>
        <dbReference type="ARBA" id="ARBA00023012"/>
    </source>
</evidence>
<accession>A0A8J2YB70</accession>
<comment type="catalytic activity">
    <reaction evidence="1">
        <text>ATP + protein L-histidine = ADP + protein N-phospho-L-histidine.</text>
        <dbReference type="EC" id="2.7.13.3"/>
    </reaction>
</comment>
<comment type="caution">
    <text evidence="15">The sequence shown here is derived from an EMBL/GenBank/DDBJ whole genome shotgun (WGS) entry which is preliminary data.</text>
</comment>
<dbReference type="InterPro" id="IPR036097">
    <property type="entry name" value="HisK_dim/P_sf"/>
</dbReference>
<dbReference type="CDD" id="cd00082">
    <property type="entry name" value="HisKA"/>
    <property type="match status" value="1"/>
</dbReference>
<gene>
    <name evidence="15" type="primary">hk08</name>
    <name evidence="15" type="ORF">GCM10011391_08140</name>
</gene>
<keyword evidence="7" id="KW-0547">Nucleotide-binding</keyword>
<protein>
    <recommendedName>
        <fullName evidence="3">histidine kinase</fullName>
        <ecNumber evidence="3">2.7.13.3</ecNumber>
    </recommendedName>
</protein>
<evidence type="ECO:0000256" key="11">
    <source>
        <dbReference type="ARBA" id="ARBA00023136"/>
    </source>
</evidence>
<dbReference type="RefSeq" id="WP_188689505.1">
    <property type="nucleotide sequence ID" value="NZ_BMIR01000002.1"/>
</dbReference>
<keyword evidence="12" id="KW-0812">Transmembrane</keyword>
<evidence type="ECO:0000256" key="3">
    <source>
        <dbReference type="ARBA" id="ARBA00012438"/>
    </source>
</evidence>
<dbReference type="SMART" id="SM00387">
    <property type="entry name" value="HATPase_c"/>
    <property type="match status" value="1"/>
</dbReference>
<keyword evidence="6" id="KW-0808">Transferase</keyword>
<dbReference type="SUPFAM" id="SSF47384">
    <property type="entry name" value="Homodimeric domain of signal transducing histidine kinase"/>
    <property type="match status" value="1"/>
</dbReference>
<dbReference type="Proteomes" id="UP000628775">
    <property type="component" value="Unassembled WGS sequence"/>
</dbReference>
<dbReference type="GO" id="GO:0016036">
    <property type="term" value="P:cellular response to phosphate starvation"/>
    <property type="evidence" value="ECO:0007669"/>
    <property type="project" value="TreeGrafter"/>
</dbReference>
<evidence type="ECO:0000256" key="1">
    <source>
        <dbReference type="ARBA" id="ARBA00000085"/>
    </source>
</evidence>
<dbReference type="InterPro" id="IPR003594">
    <property type="entry name" value="HATPase_dom"/>
</dbReference>
<keyword evidence="16" id="KW-1185">Reference proteome</keyword>
<name>A0A8J2YB70_9BACL</name>
<dbReference type="FunFam" id="3.30.565.10:FF:000006">
    <property type="entry name" value="Sensor histidine kinase WalK"/>
    <property type="match status" value="1"/>
</dbReference>
<dbReference type="Pfam" id="PF02518">
    <property type="entry name" value="HATPase_c"/>
    <property type="match status" value="1"/>
</dbReference>
<organism evidence="15 16">
    <name type="scientific">Pullulanibacillus camelliae</name>
    <dbReference type="NCBI Taxonomy" id="1707096"/>
    <lineage>
        <taxon>Bacteria</taxon>
        <taxon>Bacillati</taxon>
        <taxon>Bacillota</taxon>
        <taxon>Bacilli</taxon>
        <taxon>Bacillales</taxon>
        <taxon>Sporolactobacillaceae</taxon>
        <taxon>Pullulanibacillus</taxon>
    </lineage>
</organism>
<evidence type="ECO:0000256" key="4">
    <source>
        <dbReference type="ARBA" id="ARBA00022475"/>
    </source>
</evidence>
<evidence type="ECO:0000256" key="5">
    <source>
        <dbReference type="ARBA" id="ARBA00022553"/>
    </source>
</evidence>
<keyword evidence="9" id="KW-0067">ATP-binding</keyword>
<dbReference type="CDD" id="cd06225">
    <property type="entry name" value="HAMP"/>
    <property type="match status" value="1"/>
</dbReference>
<dbReference type="PRINTS" id="PR00344">
    <property type="entry name" value="BCTRLSENSOR"/>
</dbReference>
<dbReference type="GO" id="GO:0005886">
    <property type="term" value="C:plasma membrane"/>
    <property type="evidence" value="ECO:0007669"/>
    <property type="project" value="UniProtKB-SubCell"/>
</dbReference>
<dbReference type="Gene3D" id="6.10.340.10">
    <property type="match status" value="1"/>
</dbReference>
<evidence type="ECO:0000256" key="8">
    <source>
        <dbReference type="ARBA" id="ARBA00022777"/>
    </source>
</evidence>
<dbReference type="SUPFAM" id="SSF55874">
    <property type="entry name" value="ATPase domain of HSP90 chaperone/DNA topoisomerase II/histidine kinase"/>
    <property type="match status" value="1"/>
</dbReference>
<dbReference type="InterPro" id="IPR003660">
    <property type="entry name" value="HAMP_dom"/>
</dbReference>
<dbReference type="Gene3D" id="1.10.287.130">
    <property type="match status" value="1"/>
</dbReference>
<feature type="domain" description="Histidine kinase" evidence="13">
    <location>
        <begin position="127"/>
        <end position="346"/>
    </location>
</feature>
<dbReference type="PANTHER" id="PTHR45453">
    <property type="entry name" value="PHOSPHATE REGULON SENSOR PROTEIN PHOR"/>
    <property type="match status" value="1"/>
</dbReference>
<evidence type="ECO:0000256" key="9">
    <source>
        <dbReference type="ARBA" id="ARBA00022840"/>
    </source>
</evidence>
<dbReference type="CDD" id="cd00075">
    <property type="entry name" value="HATPase"/>
    <property type="match status" value="1"/>
</dbReference>
<evidence type="ECO:0000313" key="16">
    <source>
        <dbReference type="Proteomes" id="UP000628775"/>
    </source>
</evidence>
<dbReference type="SMART" id="SM00304">
    <property type="entry name" value="HAMP"/>
    <property type="match status" value="1"/>
</dbReference>
<keyword evidence="12" id="KW-1133">Transmembrane helix</keyword>
<dbReference type="AlphaFoldDB" id="A0A8J2YB70"/>
<keyword evidence="4" id="KW-1003">Cell membrane</keyword>
<evidence type="ECO:0000256" key="6">
    <source>
        <dbReference type="ARBA" id="ARBA00022679"/>
    </source>
</evidence>
<dbReference type="Pfam" id="PF00512">
    <property type="entry name" value="HisKA"/>
    <property type="match status" value="1"/>
</dbReference>
<feature type="domain" description="HAMP" evidence="14">
    <location>
        <begin position="60"/>
        <end position="112"/>
    </location>
</feature>
<reference evidence="15" key="1">
    <citation type="journal article" date="2014" name="Int. J. Syst. Evol. Microbiol.">
        <title>Complete genome sequence of Corynebacterium casei LMG S-19264T (=DSM 44701T), isolated from a smear-ripened cheese.</title>
        <authorList>
            <consortium name="US DOE Joint Genome Institute (JGI-PGF)"/>
            <person name="Walter F."/>
            <person name="Albersmeier A."/>
            <person name="Kalinowski J."/>
            <person name="Ruckert C."/>
        </authorList>
    </citation>
    <scope>NUCLEOTIDE SEQUENCE</scope>
    <source>
        <strain evidence="15">CGMCC 1.15371</strain>
    </source>
</reference>
<dbReference type="Gene3D" id="3.30.565.10">
    <property type="entry name" value="Histidine kinase-like ATPase, C-terminal domain"/>
    <property type="match status" value="1"/>
</dbReference>
<dbReference type="PROSITE" id="PS50109">
    <property type="entry name" value="HIS_KIN"/>
    <property type="match status" value="1"/>
</dbReference>
<keyword evidence="11 12" id="KW-0472">Membrane</keyword>
<dbReference type="GO" id="GO:0005524">
    <property type="term" value="F:ATP binding"/>
    <property type="evidence" value="ECO:0007669"/>
    <property type="project" value="UniProtKB-KW"/>
</dbReference>
<proteinExistence type="predicted"/>
<dbReference type="InterPro" id="IPR005467">
    <property type="entry name" value="His_kinase_dom"/>
</dbReference>
<dbReference type="Pfam" id="PF00672">
    <property type="entry name" value="HAMP"/>
    <property type="match status" value="1"/>
</dbReference>
<dbReference type="InterPro" id="IPR003661">
    <property type="entry name" value="HisK_dim/P_dom"/>
</dbReference>
<dbReference type="InterPro" id="IPR004358">
    <property type="entry name" value="Sig_transdc_His_kin-like_C"/>
</dbReference>
<dbReference type="SMART" id="SM00388">
    <property type="entry name" value="HisKA"/>
    <property type="match status" value="1"/>
</dbReference>
<evidence type="ECO:0000259" key="14">
    <source>
        <dbReference type="PROSITE" id="PS50885"/>
    </source>
</evidence>
<dbReference type="GO" id="GO:0004721">
    <property type="term" value="F:phosphoprotein phosphatase activity"/>
    <property type="evidence" value="ECO:0007669"/>
    <property type="project" value="TreeGrafter"/>
</dbReference>
<reference evidence="15" key="2">
    <citation type="submission" date="2020-09" db="EMBL/GenBank/DDBJ databases">
        <authorList>
            <person name="Sun Q."/>
            <person name="Zhou Y."/>
        </authorList>
    </citation>
    <scope>NUCLEOTIDE SEQUENCE</scope>
    <source>
        <strain evidence="15">CGMCC 1.15371</strain>
    </source>
</reference>
<sequence length="347" mass="39361">MRLRTQLIAVNGISFAFIFVILMFSYTQMVFFNGEAILILLLVTVGAGMVSFFTHYFLTRPIQQAIQRISLQSKAIAAGEFDGRVPVIGPMEFQELANNFNEMNHNLQESFQKLHQSEASRKDLVANISHDLRTPLTSIQSFVEALQDHVIEDEETLRKYLKTIQLETQRISHLINDLFQLSQLDSGIYQHHPEPYHLDNLIVETLETLTFQIEKNKINIIVDMPNQIPAVFIDPYKIKQVLINLIQNALRYSRIGSTIKIKIEKLEKASVKVTLIDEGEGIPEKDLSSVFNRFYRVEKSRNRGHGGAGLGLSIAKSIVERHGGAIGVDSKLGEGSSFWFTLPKYQS</sequence>
<evidence type="ECO:0000256" key="7">
    <source>
        <dbReference type="ARBA" id="ARBA00022741"/>
    </source>
</evidence>
<dbReference type="SUPFAM" id="SSF158472">
    <property type="entry name" value="HAMP domain-like"/>
    <property type="match status" value="1"/>
</dbReference>
<dbReference type="PANTHER" id="PTHR45453:SF1">
    <property type="entry name" value="PHOSPHATE REGULON SENSOR PROTEIN PHOR"/>
    <property type="match status" value="1"/>
</dbReference>
<dbReference type="FunFam" id="1.10.287.130:FF:000008">
    <property type="entry name" value="Two-component sensor histidine kinase"/>
    <property type="match status" value="1"/>
</dbReference>
<comment type="subcellular location">
    <subcellularLocation>
        <location evidence="2">Cell membrane</location>
        <topology evidence="2">Multi-pass membrane protein</topology>
    </subcellularLocation>
</comment>
<feature type="transmembrane region" description="Helical" evidence="12">
    <location>
        <begin position="37"/>
        <end position="58"/>
    </location>
</feature>
<dbReference type="InterPro" id="IPR036890">
    <property type="entry name" value="HATPase_C_sf"/>
</dbReference>
<keyword evidence="8 15" id="KW-0418">Kinase</keyword>
<dbReference type="InterPro" id="IPR050351">
    <property type="entry name" value="BphY/WalK/GraS-like"/>
</dbReference>
<evidence type="ECO:0000256" key="12">
    <source>
        <dbReference type="SAM" id="Phobius"/>
    </source>
</evidence>
<dbReference type="EC" id="2.7.13.3" evidence="3"/>
<keyword evidence="5" id="KW-0597">Phosphoprotein</keyword>
<dbReference type="PROSITE" id="PS50885">
    <property type="entry name" value="HAMP"/>
    <property type="match status" value="1"/>
</dbReference>
<evidence type="ECO:0000256" key="2">
    <source>
        <dbReference type="ARBA" id="ARBA00004651"/>
    </source>
</evidence>